<evidence type="ECO:0008006" key="5">
    <source>
        <dbReference type="Google" id="ProtNLM"/>
    </source>
</evidence>
<dbReference type="RefSeq" id="WP_106078044.1">
    <property type="nucleotide sequence ID" value="NZ_MTBD01000037.1"/>
</dbReference>
<dbReference type="Proteomes" id="UP000239469">
    <property type="component" value="Unassembled WGS sequence"/>
</dbReference>
<evidence type="ECO:0000256" key="1">
    <source>
        <dbReference type="SAM" id="MobiDB-lite"/>
    </source>
</evidence>
<sequence>MSRFPSVLNPAPLALAASLAALASGCAGLPRSAFTPVNSAAAQYELQPATPRVRGVNLSQVDAVLDRPVSLAAPISPPASPPLAKVAEAAPLRSDAPLPSLASAPAAGQATPDADADRLAQEAAAQAQVQADQAQAADARRRAMLTLRVAGGQWLPEAIQNYLDQQVAPMDLEWNVPSQYRIERGLAEYGETPQQAVFSVVRHYGLSVCVWKGNVKPVLEVYQAGVDEEKCRDQ</sequence>
<evidence type="ECO:0000313" key="3">
    <source>
        <dbReference type="EMBL" id="PRP68801.1"/>
    </source>
</evidence>
<name>A0A2S9WZA9_9NEIS</name>
<reference evidence="3 4" key="1">
    <citation type="submission" date="2017-01" db="EMBL/GenBank/DDBJ databases">
        <title>New insights into the genetic diversity of Chromobacterium isolated from tropical freshwater lake.</title>
        <authorList>
            <person name="Santos A.B."/>
            <person name="Nascimento A.M."/>
            <person name="Da Silva P.C."/>
        </authorList>
    </citation>
    <scope>NUCLEOTIDE SEQUENCE [LARGE SCALE GENOMIC DNA]</scope>
    <source>
        <strain evidence="3 4">56AF</strain>
    </source>
</reference>
<dbReference type="AlphaFoldDB" id="A0A2S9WZA9"/>
<protein>
    <recommendedName>
        <fullName evidence="5">Toxin co-regulated pilus biosynthesis protein Q C-terminal domain-containing protein</fullName>
    </recommendedName>
</protein>
<dbReference type="OrthoDB" id="7992122at2"/>
<keyword evidence="2" id="KW-0732">Signal</keyword>
<organism evidence="3 4">
    <name type="scientific">Chromobacterium amazonense</name>
    <dbReference type="NCBI Taxonomy" id="1382803"/>
    <lineage>
        <taxon>Bacteria</taxon>
        <taxon>Pseudomonadati</taxon>
        <taxon>Pseudomonadota</taxon>
        <taxon>Betaproteobacteria</taxon>
        <taxon>Neisseriales</taxon>
        <taxon>Chromobacteriaceae</taxon>
        <taxon>Chromobacterium</taxon>
    </lineage>
</organism>
<feature type="region of interest" description="Disordered" evidence="1">
    <location>
        <begin position="97"/>
        <end position="125"/>
    </location>
</feature>
<dbReference type="PROSITE" id="PS51257">
    <property type="entry name" value="PROKAR_LIPOPROTEIN"/>
    <property type="match status" value="1"/>
</dbReference>
<evidence type="ECO:0000256" key="2">
    <source>
        <dbReference type="SAM" id="SignalP"/>
    </source>
</evidence>
<feature type="signal peptide" evidence="2">
    <location>
        <begin position="1"/>
        <end position="23"/>
    </location>
</feature>
<gene>
    <name evidence="3" type="ORF">BUE93_20355</name>
</gene>
<proteinExistence type="predicted"/>
<feature type="compositionally biased region" description="Low complexity" evidence="1">
    <location>
        <begin position="97"/>
        <end position="113"/>
    </location>
</feature>
<accession>A0A2S9WZA9</accession>
<comment type="caution">
    <text evidence="3">The sequence shown here is derived from an EMBL/GenBank/DDBJ whole genome shotgun (WGS) entry which is preliminary data.</text>
</comment>
<dbReference type="EMBL" id="MTBD01000037">
    <property type="protein sequence ID" value="PRP68801.1"/>
    <property type="molecule type" value="Genomic_DNA"/>
</dbReference>
<evidence type="ECO:0000313" key="4">
    <source>
        <dbReference type="Proteomes" id="UP000239469"/>
    </source>
</evidence>
<feature type="chain" id="PRO_5015566442" description="Toxin co-regulated pilus biosynthesis protein Q C-terminal domain-containing protein" evidence="2">
    <location>
        <begin position="24"/>
        <end position="234"/>
    </location>
</feature>